<proteinExistence type="predicted"/>
<evidence type="ECO:0000256" key="1">
    <source>
        <dbReference type="SAM" id="Phobius"/>
    </source>
</evidence>
<dbReference type="AlphaFoldDB" id="A0ABD2X8T1"/>
<feature type="transmembrane region" description="Helical" evidence="1">
    <location>
        <begin position="313"/>
        <end position="329"/>
    </location>
</feature>
<keyword evidence="1" id="KW-1133">Transmembrane helix</keyword>
<reference evidence="2 3" key="1">
    <citation type="journal article" date="2024" name="bioRxiv">
        <title>A reference genome for Trichogramma kaykai: A tiny desert-dwelling parasitoid wasp with competing sex-ratio distorters.</title>
        <authorList>
            <person name="Culotta J."/>
            <person name="Lindsey A.R."/>
        </authorList>
    </citation>
    <scope>NUCLEOTIDE SEQUENCE [LARGE SCALE GENOMIC DNA]</scope>
    <source>
        <strain evidence="2 3">KSX58</strain>
    </source>
</reference>
<evidence type="ECO:0008006" key="4">
    <source>
        <dbReference type="Google" id="ProtNLM"/>
    </source>
</evidence>
<organism evidence="2 3">
    <name type="scientific">Trichogramma kaykai</name>
    <dbReference type="NCBI Taxonomy" id="54128"/>
    <lineage>
        <taxon>Eukaryota</taxon>
        <taxon>Metazoa</taxon>
        <taxon>Ecdysozoa</taxon>
        <taxon>Arthropoda</taxon>
        <taxon>Hexapoda</taxon>
        <taxon>Insecta</taxon>
        <taxon>Pterygota</taxon>
        <taxon>Neoptera</taxon>
        <taxon>Endopterygota</taxon>
        <taxon>Hymenoptera</taxon>
        <taxon>Apocrita</taxon>
        <taxon>Proctotrupomorpha</taxon>
        <taxon>Chalcidoidea</taxon>
        <taxon>Trichogrammatidae</taxon>
        <taxon>Trichogramma</taxon>
    </lineage>
</organism>
<feature type="transmembrane region" description="Helical" evidence="1">
    <location>
        <begin position="283"/>
        <end position="301"/>
    </location>
</feature>
<keyword evidence="3" id="KW-1185">Reference proteome</keyword>
<dbReference type="Proteomes" id="UP001627154">
    <property type="component" value="Unassembled WGS sequence"/>
</dbReference>
<protein>
    <recommendedName>
        <fullName evidence="4">Ionotropic glutamate receptor C-terminal domain-containing protein</fullName>
    </recommendedName>
</protein>
<gene>
    <name evidence="2" type="ORF">TKK_005086</name>
</gene>
<name>A0ABD2X8T1_9HYME</name>
<comment type="caution">
    <text evidence="2">The sequence shown here is derived from an EMBL/GenBank/DDBJ whole genome shotgun (WGS) entry which is preliminary data.</text>
</comment>
<evidence type="ECO:0000313" key="2">
    <source>
        <dbReference type="EMBL" id="KAL3401722.1"/>
    </source>
</evidence>
<keyword evidence="1" id="KW-0812">Transmembrane</keyword>
<sequence length="556" mass="64608">MQINEISPHQIVLIFATTRYNQRQEENLITKLILRQNILTVTVEMSFLTADFIDNSKSINIILVRDETAIQDVKTYVDKYSQMFPNSNRPKTLVIFLEVEDKSASNIKSISKYAWSKQLLDISYIQEENACVVQIYNPFSREMIKQNIKNKSEKIFPDKLLNLHKYKIVIGVNTADSLVIVERNESGHAIGVLKALYNETRLILESMNFSINLFEAKEKKYATGLNFLIEKLRNNEISLIAVPRGYHIVYENITHAYTEEDCFKISALIPEEYKNQIEFPKKMITSLLVFPAFLGLIVWILKLMNIFSQKISVLKILGALFGITVSLKPSKNSDLITLSCIFIISTIYPTDFFSQFVDMKLIQRANTFDTFKSIVESNLGIFIFKMYEQNIQEINDMDAIQIKKRSMIYNDPRDCVNKLLTDRNLLCIGAYDTFAYLLQVIGKREVHRTMFAEQIFGCLPRSYLFERASPYAKRFQNKLRQLHECGIDMFIRKHFDEFKDKHGKNSYALMSDQFHINLIFIVACGMVLSLIVFLIERLLNHIVVKARKFNFSRLTS</sequence>
<dbReference type="EMBL" id="JBJJXI010000043">
    <property type="protein sequence ID" value="KAL3401722.1"/>
    <property type="molecule type" value="Genomic_DNA"/>
</dbReference>
<keyword evidence="1" id="KW-0472">Membrane</keyword>
<feature type="transmembrane region" description="Helical" evidence="1">
    <location>
        <begin position="514"/>
        <end position="535"/>
    </location>
</feature>
<accession>A0ABD2X8T1</accession>
<evidence type="ECO:0000313" key="3">
    <source>
        <dbReference type="Proteomes" id="UP001627154"/>
    </source>
</evidence>
<feature type="transmembrane region" description="Helical" evidence="1">
    <location>
        <begin position="335"/>
        <end position="354"/>
    </location>
</feature>